<gene>
    <name evidence="1" type="ORF">EB1_03550</name>
</gene>
<dbReference type="Gene3D" id="2.40.30.100">
    <property type="entry name" value="AF2212/PG0164-like"/>
    <property type="match status" value="1"/>
</dbReference>
<dbReference type="OrthoDB" id="8246703at2"/>
<dbReference type="EMBL" id="BJXC01000001">
    <property type="protein sequence ID" value="GEM50565.1"/>
    <property type="molecule type" value="Genomic_DNA"/>
</dbReference>
<sequence>MTEERLLTDKTAVLEKFRGKGGWTFVRLPEIAPKKNSPFGWVRVRGTIDHYKIRSYHLQSMGNGMLFLPVKAGIRNTLKKQAGDIVRIILYEDNTPTEIPEELKHCLQDVPGVYEAFLSYSNGEKKTLINWIYTAKTDKTKVERIVKTINEIHQKIK</sequence>
<dbReference type="STRING" id="1218108.GCA_000382425_00355"/>
<dbReference type="RefSeq" id="WP_019973859.1">
    <property type="nucleotide sequence ID" value="NZ_BJXC01000001.1"/>
</dbReference>
<dbReference type="Pfam" id="PF08922">
    <property type="entry name" value="DUF1905"/>
    <property type="match status" value="1"/>
</dbReference>
<protein>
    <recommendedName>
        <fullName evidence="3">DUF1905 domain-containing protein</fullName>
    </recommendedName>
</protein>
<dbReference type="AlphaFoldDB" id="A0A511NCN4"/>
<organism evidence="1 2">
    <name type="scientific">Empedobacter brevis NBRC 14943 = ATCC 43319</name>
    <dbReference type="NCBI Taxonomy" id="1218108"/>
    <lineage>
        <taxon>Bacteria</taxon>
        <taxon>Pseudomonadati</taxon>
        <taxon>Bacteroidota</taxon>
        <taxon>Flavobacteriia</taxon>
        <taxon>Flavobacteriales</taxon>
        <taxon>Weeksellaceae</taxon>
        <taxon>Empedobacter</taxon>
    </lineage>
</organism>
<evidence type="ECO:0000313" key="2">
    <source>
        <dbReference type="Proteomes" id="UP000321245"/>
    </source>
</evidence>
<keyword evidence="2" id="KW-1185">Reference proteome</keyword>
<evidence type="ECO:0008006" key="3">
    <source>
        <dbReference type="Google" id="ProtNLM"/>
    </source>
</evidence>
<dbReference type="GeneID" id="84648643"/>
<proteinExistence type="predicted"/>
<evidence type="ECO:0000313" key="1">
    <source>
        <dbReference type="EMBL" id="GEM50565.1"/>
    </source>
</evidence>
<dbReference type="Pfam" id="PF13376">
    <property type="entry name" value="OmdA"/>
    <property type="match status" value="1"/>
</dbReference>
<reference evidence="1 2" key="1">
    <citation type="submission" date="2019-07" db="EMBL/GenBank/DDBJ databases">
        <title>Whole genome shotgun sequence of Empedobacter brevis NBRC 14943.</title>
        <authorList>
            <person name="Hosoyama A."/>
            <person name="Uohara A."/>
            <person name="Ohji S."/>
            <person name="Ichikawa N."/>
        </authorList>
    </citation>
    <scope>NUCLEOTIDE SEQUENCE [LARGE SCALE GENOMIC DNA]</scope>
    <source>
        <strain evidence="1 2">NBRC 14943</strain>
    </source>
</reference>
<dbReference type="InterPro" id="IPR015018">
    <property type="entry name" value="DUF1905"/>
</dbReference>
<accession>A0A511NCN4</accession>
<dbReference type="SUPFAM" id="SSF141694">
    <property type="entry name" value="AF2212/PG0164-like"/>
    <property type="match status" value="1"/>
</dbReference>
<comment type="caution">
    <text evidence="1">The sequence shown here is derived from an EMBL/GenBank/DDBJ whole genome shotgun (WGS) entry which is preliminary data.</text>
</comment>
<dbReference type="Proteomes" id="UP000321245">
    <property type="component" value="Unassembled WGS sequence"/>
</dbReference>
<name>A0A511NCN4_9FLAO</name>
<dbReference type="InterPro" id="IPR037079">
    <property type="entry name" value="AF2212/PG0164-like_sf"/>
</dbReference>